<evidence type="ECO:0000313" key="4">
    <source>
        <dbReference type="EMBL" id="RJG03974.1"/>
    </source>
</evidence>
<dbReference type="InterPro" id="IPR023366">
    <property type="entry name" value="ATP_synth_asu-like_sf"/>
</dbReference>
<dbReference type="Gene3D" id="2.40.30.20">
    <property type="match status" value="3"/>
</dbReference>
<dbReference type="EMBL" id="QYUQ01000002">
    <property type="protein sequence ID" value="RJG03974.1"/>
    <property type="molecule type" value="Genomic_DNA"/>
</dbReference>
<keyword evidence="1" id="KW-0479">Metal-binding</keyword>
<name>A0A3A3G831_9BURK</name>
<reference evidence="5" key="1">
    <citation type="submission" date="2018-09" db="EMBL/GenBank/DDBJ databases">
        <authorList>
            <person name="Zhu H."/>
        </authorList>
    </citation>
    <scope>NUCLEOTIDE SEQUENCE [LARGE SCALE GENOMIC DNA]</scope>
    <source>
        <strain evidence="5">K1S02-23</strain>
    </source>
</reference>
<organism evidence="4 5">
    <name type="scientific">Noviherbaspirillum sedimenti</name>
    <dbReference type="NCBI Taxonomy" id="2320865"/>
    <lineage>
        <taxon>Bacteria</taxon>
        <taxon>Pseudomonadati</taxon>
        <taxon>Pseudomonadota</taxon>
        <taxon>Betaproteobacteria</taxon>
        <taxon>Burkholderiales</taxon>
        <taxon>Oxalobacteraceae</taxon>
        <taxon>Noviherbaspirillum</taxon>
    </lineage>
</organism>
<comment type="caution">
    <text evidence="4">The sequence shown here is derived from an EMBL/GenBank/DDBJ whole genome shotgun (WGS) entry which is preliminary data.</text>
</comment>
<evidence type="ECO:0000256" key="1">
    <source>
        <dbReference type="ARBA" id="ARBA00022723"/>
    </source>
</evidence>
<dbReference type="InterPro" id="IPR008707">
    <property type="entry name" value="B-propeller_PilY1"/>
</dbReference>
<gene>
    <name evidence="4" type="ORF">D3878_22265</name>
</gene>
<sequence length="1520" mass="158274">MLSWRFSHQNFNCNKRTFAGKRSGGLIMKPTRLIAASMLASLLSYPLAGMSEDIDLYSAINAAGMPNVLLVMDTGANFSNSAAAPCTAYGSGGAPSLGATAGGVEQCALVDAIESLPDSTVNIGIMVYNANGFTSGAAPGVGPCIGDAGGCLVKPLTLMNSANKAAFIQFIKSWKSSGSNSSTEFNVKTNNQKTGSAMQEAWAYYHGKTGMSGKNYGASLLTTGCQRNFIIFIGNSFNNAASPGDPNPGPENSSDGLYSAQVAASAAQKIKLSNTIKFNTMTCGVDSLAATSNSNNWSENWADEWARYMNETDFSTGLSGYTGSQNIITYTIGVINNGTNSCKPDYPALLSNMASYGGGKYFQTGNASEVKNALLSVLNEVQAVNSVFASASLPISVNTQGTFLNQVYMGMFRPDGAGSPRWSGNLKQYQFKYDDNSGRLILADNRSPAQSALSSAGTGFIDPNAASFWTKKDLAVEPDLGGGFWRNAPSGEGSGKSYDSPDGEVVEKGGIAQRLRLANLNNNYSATAGSANNPRKLYTYCPSGASCEAALTHASNVFAPTNAVITAAKFGGVAGISVSSLTRAGTTATVVTVANHGFVTGDQISIGGANQIPYNGTFTITKVNDTTFTYTVPEYPPASPTGTFTASVPGVSSKSITSLTRGAGTPNAVVTATAPAHGYTVGQNVTITGASYAQYNVSATVTAVLGTDQFQYVITETPAFPGTSPGANAQAWVGDRCVTNGNAKNCVSIESIYRSGNTVMVTASINGNGSLPAVFSAGAATLAKISGVTMNEYNSSTGYAITGIGASCSITTQTWNAASSSMVQTIIAGTPNKSFCFTSFPSSLISPPVVTDAATVSTSVDTGIPYPVTLARNGTTVTATSSTAHPFTAGQTVSISGNAGPNEEAYVGSFAVSYISNTKFSYQVVVTPALTATGTITAAKAGSIDAATLINWVRGEDNVGDEKGPGTAVSNVRPSIHGDVLHSRPLVINYGGVSPKVVVFYGANDGVFRAINGNQTTAIGSVLAGGEMWGLILPEHYSKLNRLRINSPELKFPTTSDAITPTPQRKDYFVDGPTGVYQKLNADGTTNKAIIYLSMRRGGRFIYAMDVTDPADPKVLWNKGCRGTPVACDTNYEELGQTWSRPRIALLKGYTDNAGAAKPVLIFAAGYDTAQDSEPHYAAPGVDSMGRGIFVVDAMTGAVIWSAKAAATGASTTSCTGTSPTVCAVVGMKYSMPSDITILDRDMDGRVDRVYAADVGGNVWRVDFELAAGNAPANWKVSQLAALGCDSGACASGTTPRKFLYPPSVVTVGAAGVSGSFDAVMLGSGDREHPLYSTVLTSSYKVPNRFYMLKDLATGKDAGSQTTITHDSNSDGLFDATTNLYSLSSADRGYYLDFAEGEKLVNAPLTVGGTAYFGTNQPSPPGVYSCDAGLGIARSYGLDPFTAKYYANELHGGGFPPSPTAGVTMDASGKKREYCMGCSQPPSDPNDPNAKPPCVPSALETCDAGKEGKKQLKRTYWYKQ</sequence>
<proteinExistence type="predicted"/>
<feature type="domain" description="PilY1 beta-propeller" evidence="3">
    <location>
        <begin position="1066"/>
        <end position="1264"/>
    </location>
</feature>
<evidence type="ECO:0000259" key="3">
    <source>
        <dbReference type="Pfam" id="PF05567"/>
    </source>
</evidence>
<evidence type="ECO:0000313" key="5">
    <source>
        <dbReference type="Proteomes" id="UP000266327"/>
    </source>
</evidence>
<dbReference type="GO" id="GO:0046872">
    <property type="term" value="F:metal ion binding"/>
    <property type="evidence" value="ECO:0007669"/>
    <property type="project" value="UniProtKB-KW"/>
</dbReference>
<accession>A0A3A3G831</accession>
<dbReference type="Pfam" id="PF05567">
    <property type="entry name" value="T4P_PilY1"/>
    <property type="match status" value="1"/>
</dbReference>
<evidence type="ECO:0000256" key="2">
    <source>
        <dbReference type="ARBA" id="ARBA00022837"/>
    </source>
</evidence>
<dbReference type="Proteomes" id="UP000266327">
    <property type="component" value="Unassembled WGS sequence"/>
</dbReference>
<protein>
    <recommendedName>
        <fullName evidence="3">PilY1 beta-propeller domain-containing protein</fullName>
    </recommendedName>
</protein>
<keyword evidence="5" id="KW-1185">Reference proteome</keyword>
<keyword evidence="2" id="KW-0106">Calcium</keyword>